<dbReference type="InterPro" id="IPR023296">
    <property type="entry name" value="Glyco_hydro_beta-prop_sf"/>
</dbReference>
<organism evidence="1">
    <name type="scientific">bioreactor metagenome</name>
    <dbReference type="NCBI Taxonomy" id="1076179"/>
    <lineage>
        <taxon>unclassified sequences</taxon>
        <taxon>metagenomes</taxon>
        <taxon>ecological metagenomes</taxon>
    </lineage>
</organism>
<reference evidence="1" key="1">
    <citation type="submission" date="2019-08" db="EMBL/GenBank/DDBJ databases">
        <authorList>
            <person name="Kucharzyk K."/>
            <person name="Murdoch R.W."/>
            <person name="Higgins S."/>
            <person name="Loffler F."/>
        </authorList>
    </citation>
    <scope>NUCLEOTIDE SEQUENCE</scope>
</reference>
<comment type="caution">
    <text evidence="1">The sequence shown here is derived from an EMBL/GenBank/DDBJ whole genome shotgun (WGS) entry which is preliminary data.</text>
</comment>
<dbReference type="AlphaFoldDB" id="A0A645DWM4"/>
<proteinExistence type="predicted"/>
<sequence>MMLWSNSDSSGNYAVALSSSDNGKLTGNWKHGFKPLYRKGRYFPNNGGHPMLFTDLNGRLMMSIHSPNSWSAENPTAAVFYEIQDTDNTLKIAAIEQTRAQTSSWQLFLDDTKENFNDLISIIKIASEKFSNSVETLFK</sequence>
<evidence type="ECO:0000313" key="1">
    <source>
        <dbReference type="EMBL" id="MPM93528.1"/>
    </source>
</evidence>
<accession>A0A645DWM4</accession>
<gene>
    <name evidence="1" type="ORF">SDC9_140667</name>
</gene>
<protein>
    <submittedName>
        <fullName evidence="1">Uncharacterized protein</fullName>
    </submittedName>
</protein>
<name>A0A645DWM4_9ZZZZ</name>
<dbReference type="Gene3D" id="2.115.10.20">
    <property type="entry name" value="Glycosyl hydrolase domain, family 43"/>
    <property type="match status" value="1"/>
</dbReference>
<dbReference type="EMBL" id="VSSQ01040316">
    <property type="protein sequence ID" value="MPM93528.1"/>
    <property type="molecule type" value="Genomic_DNA"/>
</dbReference>